<name>A0ABW7C4U8_9CYAN</name>
<dbReference type="Gene3D" id="3.40.50.300">
    <property type="entry name" value="P-loop containing nucleotide triphosphate hydrolases"/>
    <property type="match status" value="1"/>
</dbReference>
<dbReference type="PANTHER" id="PTHR11669">
    <property type="entry name" value="REPLICATION FACTOR C / DNA POLYMERASE III GAMMA-TAU SUBUNIT"/>
    <property type="match status" value="1"/>
</dbReference>
<dbReference type="EMBL" id="JAZAQF010000006">
    <property type="protein sequence ID" value="MFG3816253.1"/>
    <property type="molecule type" value="Genomic_DNA"/>
</dbReference>
<dbReference type="PANTHER" id="PTHR11669:SF8">
    <property type="entry name" value="DNA POLYMERASE III SUBUNIT DELTA"/>
    <property type="match status" value="1"/>
</dbReference>
<comment type="caution">
    <text evidence="1">The sequence shown here is derived from an EMBL/GenBank/DDBJ whole genome shotgun (WGS) entry which is preliminary data.</text>
</comment>
<organism evidence="1 2">
    <name type="scientific">Limnothrix redekei LRLZ20PSL1</name>
    <dbReference type="NCBI Taxonomy" id="3112953"/>
    <lineage>
        <taxon>Bacteria</taxon>
        <taxon>Bacillati</taxon>
        <taxon>Cyanobacteriota</taxon>
        <taxon>Cyanophyceae</taxon>
        <taxon>Pseudanabaenales</taxon>
        <taxon>Pseudanabaenaceae</taxon>
        <taxon>Limnothrix</taxon>
    </lineage>
</organism>
<dbReference type="InterPro" id="IPR027417">
    <property type="entry name" value="P-loop_NTPase"/>
</dbReference>
<dbReference type="NCBIfam" id="NF005638">
    <property type="entry name" value="PRK07399.1"/>
    <property type="match status" value="1"/>
</dbReference>
<dbReference type="Pfam" id="PF13177">
    <property type="entry name" value="DNA_pol3_delta2"/>
    <property type="match status" value="1"/>
</dbReference>
<evidence type="ECO:0000313" key="1">
    <source>
        <dbReference type="EMBL" id="MFG3816253.1"/>
    </source>
</evidence>
<dbReference type="SUPFAM" id="SSF52540">
    <property type="entry name" value="P-loop containing nucleoside triphosphate hydrolases"/>
    <property type="match status" value="1"/>
</dbReference>
<protein>
    <submittedName>
        <fullName evidence="1">DNA polymerase III subunit delta</fullName>
    </submittedName>
</protein>
<dbReference type="RefSeq" id="WP_393010011.1">
    <property type="nucleotide sequence ID" value="NZ_JAZAQF010000006.1"/>
</dbReference>
<dbReference type="InterPro" id="IPR050238">
    <property type="entry name" value="DNA_Rep/Repair_Clamp_Loader"/>
</dbReference>
<keyword evidence="2" id="KW-1185">Reference proteome</keyword>
<sequence length="328" mass="36657">MLEPATIRAEFGPLVGQDSVIDFLTMAIARDRIAPAYLFAGPNGVGRKLAAECFGQWILCPPDRPELAASLGRRVRERMHPDLIWLEPTYLDRGQLISISQAQASGLEKKTPPQVRLEQIRQLATSLGRPPMEAPRSFVVIEAAQTMAEGAANALLKTLEEPGRATIILLAPGPEAILPTLVSRCARVSFRRLAPSELIQVLDRAGHGDLRDYPEVLALAQGCPGQAITHWQRLQTLPQDLLMALRQPPQSAFAALDLARQLDKAIDLEQQLWLVNYLQQTWWQQGDRPWPQRDRTLRRLEALRKQLMGYVQPRLAWEVALMELAQGA</sequence>
<reference evidence="2" key="1">
    <citation type="journal article" date="2024" name="Algal Res.">
        <title>Biochemical, toxicological and genomic investigation of a high-biomass producing Limnothrix strain isolated from Italian shallow drinking water reservoir.</title>
        <authorList>
            <person name="Simonazzi M."/>
            <person name="Shishido T.K."/>
            <person name="Delbaje E."/>
            <person name="Wahlsten M."/>
            <person name="Fewer D.P."/>
            <person name="Sivonen K."/>
            <person name="Pezzolesi L."/>
            <person name="Pistocchi R."/>
        </authorList>
    </citation>
    <scope>NUCLEOTIDE SEQUENCE [LARGE SCALE GENOMIC DNA]</scope>
    <source>
        <strain evidence="2">LRLZ20PSL1</strain>
    </source>
</reference>
<dbReference type="Proteomes" id="UP001604335">
    <property type="component" value="Unassembled WGS sequence"/>
</dbReference>
<accession>A0ABW7C4U8</accession>
<proteinExistence type="predicted"/>
<gene>
    <name evidence="1" type="ORF">VPK24_01280</name>
</gene>
<evidence type="ECO:0000313" key="2">
    <source>
        <dbReference type="Proteomes" id="UP001604335"/>
    </source>
</evidence>